<dbReference type="GO" id="GO:0043743">
    <property type="term" value="F:LPPG:FO 2-phospho-L-lactate transferase activity"/>
    <property type="evidence" value="ECO:0007669"/>
    <property type="project" value="InterPro"/>
</dbReference>
<name>A0AAT9LA53_9FIRM</name>
<dbReference type="GO" id="GO:0005737">
    <property type="term" value="C:cytoplasm"/>
    <property type="evidence" value="ECO:0007669"/>
    <property type="project" value="UniProtKB-SubCell"/>
</dbReference>
<reference evidence="3" key="1">
    <citation type="submission" date="2020-10" db="EMBL/GenBank/DDBJ databases">
        <authorList>
            <person name="Kadnikov V."/>
            <person name="Beletsky A.V."/>
            <person name="Mardanov A.V."/>
            <person name="Karnachuk O.V."/>
            <person name="Ravin N.V."/>
        </authorList>
    </citation>
    <scope>NUCLEOTIDE SEQUENCE</scope>
    <source>
        <strain evidence="3">Bu02</strain>
    </source>
</reference>
<organism evidence="3">
    <name type="scientific">Candidatus Fermentithermobacillus carboniphilus</name>
    <dbReference type="NCBI Taxonomy" id="3085328"/>
    <lineage>
        <taxon>Bacteria</taxon>
        <taxon>Bacillati</taxon>
        <taxon>Bacillota</taxon>
        <taxon>Candidatus Fermentithermobacillia</taxon>
        <taxon>Candidatus Fermentithermobacillales</taxon>
        <taxon>Candidatus Fermentithermobacillaceae</taxon>
        <taxon>Candidatus Fermentithermobacillus</taxon>
    </lineage>
</organism>
<evidence type="ECO:0000313" key="3">
    <source>
        <dbReference type="EMBL" id="QUL97966.1"/>
    </source>
</evidence>
<gene>
    <name evidence="3" type="ORF">IMF26_07785</name>
</gene>
<dbReference type="CDD" id="cd07187">
    <property type="entry name" value="YvcK_like"/>
    <property type="match status" value="1"/>
</dbReference>
<dbReference type="SUPFAM" id="SSF142338">
    <property type="entry name" value="CofD-like"/>
    <property type="match status" value="1"/>
</dbReference>
<dbReference type="Gene3D" id="3.40.50.10680">
    <property type="entry name" value="CofD-like domains"/>
    <property type="match status" value="1"/>
</dbReference>
<dbReference type="Pfam" id="PF01933">
    <property type="entry name" value="CofD"/>
    <property type="match status" value="1"/>
</dbReference>
<dbReference type="PANTHER" id="PTHR30135">
    <property type="entry name" value="UNCHARACTERIZED PROTEIN YVCK-RELATED"/>
    <property type="match status" value="1"/>
</dbReference>
<dbReference type="InterPro" id="IPR038136">
    <property type="entry name" value="CofD-like_dom_sf"/>
</dbReference>
<sequence length="334" mass="36029">MNEARLPKIVTIGGGTGLATVLRGLKLFPCQIVAVVTVADDGGSSGRLRKDMGILPPGDIRNCLLALAEAEPDMTSLFNHRFTRGELKGHNFGNLFLAAVTEMTGDFQAAVRAMSRILAVKGKVLPATLSDVTLYAEMEDGSVVWGENAIPAARGKIKKLRLKPENPPPLDEAVCEIETADGIVIGPGSLFTSIIPNLLVQGISQAVRRSQARKIYICNVMTQPGETDGYTAYDHVRAIENHAGRLFSHVLVNTGIAPDEVLEKYAAEGRRQVTPDTDMLESRGYISITGDYLAKGDLARHDSIRLARAIIHFVNGNTSQDSKDVETVLKKSLA</sequence>
<dbReference type="PANTHER" id="PTHR30135:SF3">
    <property type="entry name" value="GLUCONEOGENESIS FACTOR-RELATED"/>
    <property type="match status" value="1"/>
</dbReference>
<comment type="subcellular location">
    <subcellularLocation>
        <location evidence="2">Cytoplasm</location>
    </subcellularLocation>
</comment>
<comment type="similarity">
    <text evidence="2">Belongs to the gluconeogenesis factor family.</text>
</comment>
<proteinExistence type="inferred from homology"/>
<reference evidence="3" key="2">
    <citation type="journal article" date="2023" name="Biology">
        <title>Prokaryotic Life Associated with Coal-Fire Gas Vents Revealed by Metagenomics.</title>
        <authorList>
            <person name="Kadnikov V.V."/>
            <person name="Mardanov A.V."/>
            <person name="Beletsky A.V."/>
            <person name="Karnachuk O.V."/>
            <person name="Ravin N.V."/>
        </authorList>
    </citation>
    <scope>NUCLEOTIDE SEQUENCE</scope>
    <source>
        <strain evidence="3">Bu02</strain>
    </source>
</reference>
<keyword evidence="1 2" id="KW-0963">Cytoplasm</keyword>
<dbReference type="HAMAP" id="MF_00973">
    <property type="entry name" value="Gluconeogen_factor"/>
    <property type="match status" value="1"/>
</dbReference>
<dbReference type="InterPro" id="IPR002882">
    <property type="entry name" value="CofD"/>
</dbReference>
<comment type="function">
    <text evidence="2">Required for morphogenesis under gluconeogenic growth conditions.</text>
</comment>
<evidence type="ECO:0000256" key="1">
    <source>
        <dbReference type="ARBA" id="ARBA00022490"/>
    </source>
</evidence>
<dbReference type="AlphaFoldDB" id="A0AAT9LA53"/>
<dbReference type="GO" id="GO:0008360">
    <property type="term" value="P:regulation of cell shape"/>
    <property type="evidence" value="ECO:0007669"/>
    <property type="project" value="UniProtKB-UniRule"/>
</dbReference>
<protein>
    <recommendedName>
        <fullName evidence="2">Putative gluconeogenesis factor</fullName>
    </recommendedName>
</protein>
<dbReference type="KEGG" id="fcz:IMF26_07785"/>
<accession>A0AAT9LA53</accession>
<dbReference type="NCBIfam" id="TIGR01826">
    <property type="entry name" value="CofD_related"/>
    <property type="match status" value="1"/>
</dbReference>
<dbReference type="EMBL" id="CP062796">
    <property type="protein sequence ID" value="QUL97966.1"/>
    <property type="molecule type" value="Genomic_DNA"/>
</dbReference>
<evidence type="ECO:0000256" key="2">
    <source>
        <dbReference type="HAMAP-Rule" id="MF_00973"/>
    </source>
</evidence>
<dbReference type="InterPro" id="IPR010119">
    <property type="entry name" value="Gluconeogen_factor"/>
</dbReference>